<accession>A0A6H5FX45</accession>
<feature type="non-terminal residue" evidence="2">
    <location>
        <position position="379"/>
    </location>
</feature>
<evidence type="ECO:0000313" key="2">
    <source>
        <dbReference type="EMBL" id="CAA9994685.1"/>
    </source>
</evidence>
<gene>
    <name evidence="2" type="ORF">NTEN_LOCUS1501</name>
</gene>
<dbReference type="EMBL" id="CADCXU010002340">
    <property type="protein sequence ID" value="CAA9994685.1"/>
    <property type="molecule type" value="Genomic_DNA"/>
</dbReference>
<name>A0A6H5FX45_9HEMI</name>
<feature type="compositionally biased region" description="Polar residues" evidence="1">
    <location>
        <begin position="32"/>
        <end position="46"/>
    </location>
</feature>
<dbReference type="Proteomes" id="UP000479000">
    <property type="component" value="Unassembled WGS sequence"/>
</dbReference>
<evidence type="ECO:0000256" key="1">
    <source>
        <dbReference type="SAM" id="MobiDB-lite"/>
    </source>
</evidence>
<protein>
    <submittedName>
        <fullName evidence="2">Uncharacterized protein</fullName>
    </submittedName>
</protein>
<keyword evidence="3" id="KW-1185">Reference proteome</keyword>
<reference evidence="2 3" key="1">
    <citation type="submission" date="2020-02" db="EMBL/GenBank/DDBJ databases">
        <authorList>
            <person name="Ferguson B K."/>
        </authorList>
    </citation>
    <scope>NUCLEOTIDE SEQUENCE [LARGE SCALE GENOMIC DNA]</scope>
</reference>
<feature type="region of interest" description="Disordered" evidence="1">
    <location>
        <begin position="27"/>
        <end position="46"/>
    </location>
</feature>
<dbReference type="OrthoDB" id="7388703at2759"/>
<feature type="non-terminal residue" evidence="2">
    <location>
        <position position="1"/>
    </location>
</feature>
<proteinExistence type="predicted"/>
<sequence length="379" mass="42879">MADLNPRSVECPYCERTFTRQGLTRHIRSAHQSRQQPESGRNSYDTQNQAPISIQNYFIQAFGAPMLNSIGQEGSTWHNRWKKAMTLQGRQYDLPQGAVGRRFVTLLTEEIQGVVTGMHMSEKIFVFCATVLQREKHVNSGNDVRRVLTKRMDLWRESKFDEVLQEAIRCERQLKKYQKSYEDIDHSARVFTRLITKGKLRDGTRLITNRSGGGVLQPNDRLDDGRTVLEILESKHPEQLQPDPSLFLQDENLPVLVDVNISETHISKAAHRLKGSAGPSGTDGDQWRNMLLRYGNHSLRLREAVASLTRFLANSVVEWDQIKAILARRGVALDKCPGVRPIGVGEVLQRICAKTMAMVTGEDLREESGSDQLCAGTKI</sequence>
<organism evidence="2 3">
    <name type="scientific">Nesidiocoris tenuis</name>
    <dbReference type="NCBI Taxonomy" id="355587"/>
    <lineage>
        <taxon>Eukaryota</taxon>
        <taxon>Metazoa</taxon>
        <taxon>Ecdysozoa</taxon>
        <taxon>Arthropoda</taxon>
        <taxon>Hexapoda</taxon>
        <taxon>Insecta</taxon>
        <taxon>Pterygota</taxon>
        <taxon>Neoptera</taxon>
        <taxon>Paraneoptera</taxon>
        <taxon>Hemiptera</taxon>
        <taxon>Heteroptera</taxon>
        <taxon>Panheteroptera</taxon>
        <taxon>Cimicomorpha</taxon>
        <taxon>Miridae</taxon>
        <taxon>Dicyphina</taxon>
        <taxon>Nesidiocoris</taxon>
    </lineage>
</organism>
<evidence type="ECO:0000313" key="3">
    <source>
        <dbReference type="Proteomes" id="UP000479000"/>
    </source>
</evidence>
<dbReference type="AlphaFoldDB" id="A0A6H5FX45"/>